<name>A0A2U2XH32_9FLAO</name>
<evidence type="ECO:0000313" key="5">
    <source>
        <dbReference type="Proteomes" id="UP000245370"/>
    </source>
</evidence>
<dbReference type="EMBL" id="QFRJ01000001">
    <property type="protein sequence ID" value="PWH87106.1"/>
    <property type="molecule type" value="Genomic_DNA"/>
</dbReference>
<keyword evidence="1" id="KW-0597">Phosphoprotein</keyword>
<dbReference type="InterPro" id="IPR011006">
    <property type="entry name" value="CheY-like_superfamily"/>
</dbReference>
<proteinExistence type="predicted"/>
<sequence>MKAIIIDDERLARQELKLLLEAHKDTITIIGEATNGKEGIQLIKELNPDLIFLDIQMPEMSGFEMLKNLEEIPKVIFVTAYDDHAIEAFKVDALDYLLKPVEPELLKGTIEKLENSQEEDFYSPDENHRTERKLTISDHIFLKDGEKCFFPKLQDVRYFESQGNYVRVFFNDERPMILRSLNALQERLSTEDFFRANRKYLINIHHIESIENWFNGGLKVKLSDEKEIEVSRRQTIRFKDIMML</sequence>
<dbReference type="PANTHER" id="PTHR37299">
    <property type="entry name" value="TRANSCRIPTIONAL REGULATOR-RELATED"/>
    <property type="match status" value="1"/>
</dbReference>
<evidence type="ECO:0000256" key="1">
    <source>
        <dbReference type="PROSITE-ProRule" id="PRU00169"/>
    </source>
</evidence>
<accession>A0A2U2XH32</accession>
<dbReference type="Pfam" id="PF04397">
    <property type="entry name" value="LytTR"/>
    <property type="match status" value="1"/>
</dbReference>
<gene>
    <name evidence="4" type="ORF">DIT68_02260</name>
</gene>
<evidence type="ECO:0000259" key="3">
    <source>
        <dbReference type="PROSITE" id="PS50930"/>
    </source>
</evidence>
<comment type="caution">
    <text evidence="4">The sequence shown here is derived from an EMBL/GenBank/DDBJ whole genome shotgun (WGS) entry which is preliminary data.</text>
</comment>
<feature type="domain" description="Response regulatory" evidence="2">
    <location>
        <begin position="2"/>
        <end position="114"/>
    </location>
</feature>
<reference evidence="4 5" key="1">
    <citation type="submission" date="2018-05" db="EMBL/GenBank/DDBJ databases">
        <title>Brumimicrobium oceani sp. nov., isolated from coastal sediment.</title>
        <authorList>
            <person name="Kou Y."/>
        </authorList>
    </citation>
    <scope>NUCLEOTIDE SEQUENCE [LARGE SCALE GENOMIC DNA]</scope>
    <source>
        <strain evidence="4 5">C305</strain>
    </source>
</reference>
<reference evidence="4 5" key="2">
    <citation type="submission" date="2018-05" db="EMBL/GenBank/DDBJ databases">
        <authorList>
            <person name="Lanie J.A."/>
            <person name="Ng W.-L."/>
            <person name="Kazmierczak K.M."/>
            <person name="Andrzejewski T.M."/>
            <person name="Davidsen T.M."/>
            <person name="Wayne K.J."/>
            <person name="Tettelin H."/>
            <person name="Glass J.I."/>
            <person name="Rusch D."/>
            <person name="Podicherti R."/>
            <person name="Tsui H.-C.T."/>
            <person name="Winkler M.E."/>
        </authorList>
    </citation>
    <scope>NUCLEOTIDE SEQUENCE [LARGE SCALE GENOMIC DNA]</scope>
    <source>
        <strain evidence="4 5">C305</strain>
    </source>
</reference>
<feature type="modified residue" description="4-aspartylphosphate" evidence="1">
    <location>
        <position position="54"/>
    </location>
</feature>
<dbReference type="GO" id="GO:0003677">
    <property type="term" value="F:DNA binding"/>
    <property type="evidence" value="ECO:0007669"/>
    <property type="project" value="UniProtKB-KW"/>
</dbReference>
<dbReference type="OrthoDB" id="2168082at2"/>
<dbReference type="AlphaFoldDB" id="A0A2U2XH32"/>
<dbReference type="SUPFAM" id="SSF52172">
    <property type="entry name" value="CheY-like"/>
    <property type="match status" value="1"/>
</dbReference>
<dbReference type="Proteomes" id="UP000245370">
    <property type="component" value="Unassembled WGS sequence"/>
</dbReference>
<dbReference type="GO" id="GO:0000156">
    <property type="term" value="F:phosphorelay response regulator activity"/>
    <property type="evidence" value="ECO:0007669"/>
    <property type="project" value="InterPro"/>
</dbReference>
<dbReference type="RefSeq" id="WP_109358186.1">
    <property type="nucleotide sequence ID" value="NZ_QFRJ01000001.1"/>
</dbReference>
<dbReference type="PROSITE" id="PS50930">
    <property type="entry name" value="HTH_LYTTR"/>
    <property type="match status" value="1"/>
</dbReference>
<dbReference type="InterPro" id="IPR007492">
    <property type="entry name" value="LytTR_DNA-bd_dom"/>
</dbReference>
<evidence type="ECO:0000313" key="4">
    <source>
        <dbReference type="EMBL" id="PWH87106.1"/>
    </source>
</evidence>
<keyword evidence="5" id="KW-1185">Reference proteome</keyword>
<keyword evidence="4" id="KW-0238">DNA-binding</keyword>
<dbReference type="InterPro" id="IPR046947">
    <property type="entry name" value="LytR-like"/>
</dbReference>
<feature type="domain" description="HTH LytTR-type" evidence="3">
    <location>
        <begin position="140"/>
        <end position="244"/>
    </location>
</feature>
<dbReference type="SMART" id="SM00850">
    <property type="entry name" value="LytTR"/>
    <property type="match status" value="1"/>
</dbReference>
<dbReference type="PANTHER" id="PTHR37299:SF1">
    <property type="entry name" value="STAGE 0 SPORULATION PROTEIN A HOMOLOG"/>
    <property type="match status" value="1"/>
</dbReference>
<protein>
    <submittedName>
        <fullName evidence="4">DNA-binding response regulator</fullName>
    </submittedName>
</protein>
<dbReference type="PROSITE" id="PS50110">
    <property type="entry name" value="RESPONSE_REGULATORY"/>
    <property type="match status" value="1"/>
</dbReference>
<dbReference type="Gene3D" id="3.40.50.2300">
    <property type="match status" value="1"/>
</dbReference>
<organism evidence="4 5">
    <name type="scientific">Brumimicrobium oceani</name>
    <dbReference type="NCBI Taxonomy" id="2100725"/>
    <lineage>
        <taxon>Bacteria</taxon>
        <taxon>Pseudomonadati</taxon>
        <taxon>Bacteroidota</taxon>
        <taxon>Flavobacteriia</taxon>
        <taxon>Flavobacteriales</taxon>
        <taxon>Crocinitomicaceae</taxon>
        <taxon>Brumimicrobium</taxon>
    </lineage>
</organism>
<dbReference type="Pfam" id="PF00072">
    <property type="entry name" value="Response_reg"/>
    <property type="match status" value="1"/>
</dbReference>
<dbReference type="SMART" id="SM00448">
    <property type="entry name" value="REC"/>
    <property type="match status" value="1"/>
</dbReference>
<dbReference type="Gene3D" id="2.40.50.1020">
    <property type="entry name" value="LytTr DNA-binding domain"/>
    <property type="match status" value="1"/>
</dbReference>
<evidence type="ECO:0000259" key="2">
    <source>
        <dbReference type="PROSITE" id="PS50110"/>
    </source>
</evidence>
<dbReference type="InterPro" id="IPR001789">
    <property type="entry name" value="Sig_transdc_resp-reg_receiver"/>
</dbReference>